<proteinExistence type="predicted"/>
<dbReference type="PANTHER" id="PTHR36107">
    <property type="entry name" value="SMALL, ACID-SOLUBLE SPORE PROTEIN A"/>
    <property type="match status" value="1"/>
</dbReference>
<sequence length="66" mass="7039">MSNTNKVNVPEAKGAMNRFKMECASEVGVQLTDGYNGNLTSAQAGSVGGQMVKKMIEAQERQMSGK</sequence>
<dbReference type="Gene3D" id="6.10.10.80">
    <property type="entry name" value="Small, acid-soluble spore protein, alpha/beta type-like"/>
    <property type="match status" value="1"/>
</dbReference>
<keyword evidence="10" id="KW-1185">Reference proteome</keyword>
<dbReference type="Proteomes" id="UP000284598">
    <property type="component" value="Unassembled WGS sequence"/>
</dbReference>
<name>A0A414R6H0_9FIRM</name>
<organism evidence="6 12">
    <name type="scientific">Eubacterium ventriosum</name>
    <dbReference type="NCBI Taxonomy" id="39496"/>
    <lineage>
        <taxon>Bacteria</taxon>
        <taxon>Bacillati</taxon>
        <taxon>Bacillota</taxon>
        <taxon>Clostridia</taxon>
        <taxon>Eubacteriales</taxon>
        <taxon>Eubacteriaceae</taxon>
        <taxon>Eubacterium</taxon>
    </lineage>
</organism>
<evidence type="ECO:0000313" key="10">
    <source>
        <dbReference type="Proteomes" id="UP000284779"/>
    </source>
</evidence>
<evidence type="ECO:0000313" key="6">
    <source>
        <dbReference type="EMBL" id="RHF88616.1"/>
    </source>
</evidence>
<evidence type="ECO:0000313" key="5">
    <source>
        <dbReference type="EMBL" id="RHA81217.1"/>
    </source>
</evidence>
<gene>
    <name evidence="7" type="ORF">DW018_04080</name>
    <name evidence="6" type="ORF">DW652_07735</name>
    <name evidence="5" type="ORF">DW918_04085</name>
    <name evidence="4" type="ORF">DW929_09605</name>
    <name evidence="3" type="ORF">DW944_04825</name>
</gene>
<dbReference type="GO" id="GO:0030435">
    <property type="term" value="P:sporulation resulting in formation of a cellular spore"/>
    <property type="evidence" value="ECO:0007669"/>
    <property type="project" value="UniProtKB-KW"/>
</dbReference>
<dbReference type="InterPro" id="IPR038300">
    <property type="entry name" value="SASP_sf_alpha/beta"/>
</dbReference>
<dbReference type="AlphaFoldDB" id="A0A414R6H0"/>
<keyword evidence="2" id="KW-0749">Sporulation</keyword>
<dbReference type="EMBL" id="QSFD01000004">
    <property type="protein sequence ID" value="RHA19062.1"/>
    <property type="molecule type" value="Genomic_DNA"/>
</dbReference>
<evidence type="ECO:0000313" key="11">
    <source>
        <dbReference type="Proteomes" id="UP000285740"/>
    </source>
</evidence>
<dbReference type="RefSeq" id="WP_005358604.1">
    <property type="nucleotide sequence ID" value="NZ_CABJDQ010000003.1"/>
</dbReference>
<comment type="function">
    <text evidence="1">SASP are bound to spore DNA. They are double-stranded DNA-binding proteins that cause DNA to change to an a-like conformation. They protect the DNA backbone from chemical and enzymatic cleavage and are thus involved in dormant spore's high resistance to UV light.</text>
</comment>
<evidence type="ECO:0000313" key="7">
    <source>
        <dbReference type="EMBL" id="RHL46377.1"/>
    </source>
</evidence>
<dbReference type="InterPro" id="IPR050847">
    <property type="entry name" value="SASP_DNA-binding"/>
</dbReference>
<evidence type="ECO:0000313" key="4">
    <source>
        <dbReference type="EMBL" id="RHA53232.1"/>
    </source>
</evidence>
<dbReference type="Proteomes" id="UP000285740">
    <property type="component" value="Unassembled WGS sequence"/>
</dbReference>
<dbReference type="GO" id="GO:0006265">
    <property type="term" value="P:DNA topological change"/>
    <property type="evidence" value="ECO:0007669"/>
    <property type="project" value="InterPro"/>
</dbReference>
<evidence type="ECO:0000256" key="1">
    <source>
        <dbReference type="ARBA" id="ARBA00003863"/>
    </source>
</evidence>
<dbReference type="Proteomes" id="UP000284779">
    <property type="component" value="Unassembled WGS sequence"/>
</dbReference>
<evidence type="ECO:0000313" key="8">
    <source>
        <dbReference type="Proteomes" id="UP000283314"/>
    </source>
</evidence>
<dbReference type="InterPro" id="IPR001448">
    <property type="entry name" value="SASP_alpha/beta-type"/>
</dbReference>
<evidence type="ECO:0000313" key="3">
    <source>
        <dbReference type="EMBL" id="RHA19062.1"/>
    </source>
</evidence>
<evidence type="ECO:0000313" key="9">
    <source>
        <dbReference type="Proteomes" id="UP000284598"/>
    </source>
</evidence>
<dbReference type="Proteomes" id="UP000286186">
    <property type="component" value="Unassembled WGS sequence"/>
</dbReference>
<dbReference type="GeneID" id="66466411"/>
<evidence type="ECO:0000256" key="2">
    <source>
        <dbReference type="ARBA" id="ARBA00022969"/>
    </source>
</evidence>
<comment type="caution">
    <text evidence="6">The sequence shown here is derived from an EMBL/GenBank/DDBJ whole genome shotgun (WGS) entry which is preliminary data.</text>
</comment>
<protein>
    <submittedName>
        <fullName evidence="6">Small acid-soluble spore protein</fullName>
    </submittedName>
</protein>
<dbReference type="EMBL" id="QSFV01000007">
    <property type="protein sequence ID" value="RHA81217.1"/>
    <property type="molecule type" value="Genomic_DNA"/>
</dbReference>
<dbReference type="EMBL" id="QSFO01000011">
    <property type="protein sequence ID" value="RHA53232.1"/>
    <property type="molecule type" value="Genomic_DNA"/>
</dbReference>
<reference evidence="8 9" key="1">
    <citation type="submission" date="2018-08" db="EMBL/GenBank/DDBJ databases">
        <title>A genome reference for cultivated species of the human gut microbiota.</title>
        <authorList>
            <person name="Zou Y."/>
            <person name="Xue W."/>
            <person name="Luo G."/>
        </authorList>
    </citation>
    <scope>NUCLEOTIDE SEQUENCE [LARGE SCALE GENOMIC DNA]</scope>
    <source>
        <strain evidence="7 8">AF37-4</strain>
        <strain evidence="6 12">AM23-22</strain>
        <strain evidence="5 11">AM42-30</strain>
        <strain evidence="4 9">AM43-2</strain>
        <strain evidence="3 10">AM44-11BH</strain>
    </source>
</reference>
<dbReference type="GO" id="GO:0003690">
    <property type="term" value="F:double-stranded DNA binding"/>
    <property type="evidence" value="ECO:0007669"/>
    <property type="project" value="InterPro"/>
</dbReference>
<dbReference type="PANTHER" id="PTHR36107:SF1">
    <property type="entry name" value="SMALL, ACID-SOLUBLE SPORE PROTEIN A"/>
    <property type="match status" value="1"/>
</dbReference>
<dbReference type="EMBL" id="QROT01000003">
    <property type="protein sequence ID" value="RHL46377.1"/>
    <property type="molecule type" value="Genomic_DNA"/>
</dbReference>
<dbReference type="EMBL" id="QRHR01000006">
    <property type="protein sequence ID" value="RHF88616.1"/>
    <property type="molecule type" value="Genomic_DNA"/>
</dbReference>
<evidence type="ECO:0000313" key="12">
    <source>
        <dbReference type="Proteomes" id="UP000286186"/>
    </source>
</evidence>
<accession>A0A414R6H0</accession>
<dbReference type="Pfam" id="PF00269">
    <property type="entry name" value="SASP"/>
    <property type="match status" value="1"/>
</dbReference>
<dbReference type="Proteomes" id="UP000283314">
    <property type="component" value="Unassembled WGS sequence"/>
</dbReference>